<organism evidence="1 3">
    <name type="scientific">Scale drop disease virus</name>
    <dbReference type="NCBI Taxonomy" id="1697349"/>
    <lineage>
        <taxon>Viruses</taxon>
        <taxon>Varidnaviria</taxon>
        <taxon>Bamfordvirae</taxon>
        <taxon>Nucleocytoviricota</taxon>
        <taxon>Megaviricetes</taxon>
        <taxon>Pimascovirales</taxon>
        <taxon>Pimascovirales incertae sedis</taxon>
        <taxon>Iridoviridae</taxon>
        <taxon>Alphairidovirinae</taxon>
        <taxon>Megalocytivirus</taxon>
        <taxon>Megalocytivirus lates1</taxon>
    </lineage>
</organism>
<name>A0A0K1L6C5_9VIRU</name>
<accession>A0A0K1L6C5</accession>
<sequence length="316" mass="36770">MMMENCHDLFVYKRNPAAICRLIKDGADTSQQLNTRGKTIIEDCASDVTIECLRAFATCRNFALSSYAISELLKFNTSIFIDVLKHHQQFKLDLNKALMISASLGEWNMMRRVLKILPDFNRRQLAFTSMSVKRELVFDHKIHDILVKEHGVNFDIYDEAGNSPLYYALQSKYIHGVYFMLIRGKGLNVSSPDVANRIIFEALKLQDEILLHWVIKTIDLDIVNRTHWEQETASPLDKLLDCTPNINRKFFKNTFVYLTERYGCSHLTVVPDWMTDTYKQYNTLFYRCCAAVTRKDLRKLKSICNLPQLLPDKCIF</sequence>
<dbReference type="SUPFAM" id="SSF48403">
    <property type="entry name" value="Ankyrin repeat"/>
    <property type="match status" value="1"/>
</dbReference>
<dbReference type="InterPro" id="IPR036770">
    <property type="entry name" value="Ankyrin_rpt-contain_sf"/>
</dbReference>
<dbReference type="Proteomes" id="UP000201485">
    <property type="component" value="Segment"/>
</dbReference>
<keyword evidence="3" id="KW-1185">Reference proteome</keyword>
<dbReference type="Proteomes" id="UP000510602">
    <property type="component" value="Segment"/>
</dbReference>
<evidence type="ECO:0000313" key="2">
    <source>
        <dbReference type="EMBL" id="QLI60784.1"/>
    </source>
</evidence>
<evidence type="ECO:0000313" key="1">
    <source>
        <dbReference type="EMBL" id="AKU37527.1"/>
    </source>
</evidence>
<gene>
    <name evidence="1" type="ORF">SDDV_112</name>
</gene>
<dbReference type="EMBL" id="KR139659">
    <property type="protein sequence ID" value="AKU37527.1"/>
    <property type="molecule type" value="Genomic_DNA"/>
</dbReference>
<dbReference type="GeneID" id="25479161"/>
<reference evidence="1 3" key="1">
    <citation type="journal article" date="2015" name="PLoS Pathog.">
        <title>A Novel Virus Causes Scale Drop Disease in Lates calcarifer.</title>
        <authorList>
            <person name="de Groof A."/>
            <person name="Guelen L."/>
            <person name="Deijs M."/>
            <person name="van der Wal Y."/>
            <person name="Miyata M."/>
            <person name="Ng K.S."/>
            <person name="van Grinsven L."/>
            <person name="Simmelink B."/>
            <person name="Biermann Y."/>
            <person name="Grisez L."/>
            <person name="van Lent J."/>
            <person name="de Ronde A."/>
            <person name="Chang S.F."/>
            <person name="Schrier C."/>
            <person name="van der Hoek L."/>
        </authorList>
    </citation>
    <scope>NUCLEOTIDE SEQUENCE [LARGE SCALE GENOMIC DNA]</scope>
    <source>
        <strain evidence="1">C4575</strain>
    </source>
</reference>
<dbReference type="Gene3D" id="1.25.40.20">
    <property type="entry name" value="Ankyrin repeat-containing domain"/>
    <property type="match status" value="1"/>
</dbReference>
<evidence type="ECO:0000313" key="4">
    <source>
        <dbReference type="Proteomes" id="UP000510602"/>
    </source>
</evidence>
<proteinExistence type="predicted"/>
<protein>
    <submittedName>
        <fullName evidence="1">ORF_112R</fullName>
    </submittedName>
</protein>
<evidence type="ECO:0000313" key="3">
    <source>
        <dbReference type="Proteomes" id="UP000201485"/>
    </source>
</evidence>
<dbReference type="RefSeq" id="YP_009163873.1">
    <property type="nucleotide sequence ID" value="NC_027778.1"/>
</dbReference>
<reference evidence="2 4" key="2">
    <citation type="submission" date="2019-10" db="EMBL/GenBank/DDBJ databases">
        <authorList>
            <person name="Kayansamruaj P."/>
        </authorList>
    </citation>
    <scope>NUCLEOTIDE SEQUENCE [LARGE SCALE GENOMIC DNA]</scope>
    <source>
        <strain evidence="2">SDDV_Thai_2019</strain>
    </source>
</reference>
<dbReference type="KEGG" id="vg:25479161"/>
<dbReference type="EMBL" id="MN562489">
    <property type="protein sequence ID" value="QLI60784.1"/>
    <property type="molecule type" value="Genomic_DNA"/>
</dbReference>